<proteinExistence type="predicted"/>
<gene>
    <name evidence="2" type="ORF">R3P38DRAFT_3178587</name>
</gene>
<evidence type="ECO:0000313" key="3">
    <source>
        <dbReference type="Proteomes" id="UP001362999"/>
    </source>
</evidence>
<evidence type="ECO:0000256" key="1">
    <source>
        <dbReference type="SAM" id="MobiDB-lite"/>
    </source>
</evidence>
<feature type="region of interest" description="Disordered" evidence="1">
    <location>
        <begin position="54"/>
        <end position="74"/>
    </location>
</feature>
<protein>
    <submittedName>
        <fullName evidence="2">Uncharacterized protein</fullName>
    </submittedName>
</protein>
<organism evidence="2 3">
    <name type="scientific">Favolaschia claudopus</name>
    <dbReference type="NCBI Taxonomy" id="2862362"/>
    <lineage>
        <taxon>Eukaryota</taxon>
        <taxon>Fungi</taxon>
        <taxon>Dikarya</taxon>
        <taxon>Basidiomycota</taxon>
        <taxon>Agaricomycotina</taxon>
        <taxon>Agaricomycetes</taxon>
        <taxon>Agaricomycetidae</taxon>
        <taxon>Agaricales</taxon>
        <taxon>Marasmiineae</taxon>
        <taxon>Mycenaceae</taxon>
        <taxon>Favolaschia</taxon>
    </lineage>
</organism>
<evidence type="ECO:0000313" key="2">
    <source>
        <dbReference type="EMBL" id="KAK7042015.1"/>
    </source>
</evidence>
<reference evidence="2 3" key="1">
    <citation type="journal article" date="2024" name="J Genomics">
        <title>Draft genome sequencing and assembly of Favolaschia claudopus CIRM-BRFM 2984 isolated from oak limbs.</title>
        <authorList>
            <person name="Navarro D."/>
            <person name="Drula E."/>
            <person name="Chaduli D."/>
            <person name="Cazenave R."/>
            <person name="Ahrendt S."/>
            <person name="Wang J."/>
            <person name="Lipzen A."/>
            <person name="Daum C."/>
            <person name="Barry K."/>
            <person name="Grigoriev I.V."/>
            <person name="Favel A."/>
            <person name="Rosso M.N."/>
            <person name="Martin F."/>
        </authorList>
    </citation>
    <scope>NUCLEOTIDE SEQUENCE [LARGE SCALE GENOMIC DNA]</scope>
    <source>
        <strain evidence="2 3">CIRM-BRFM 2984</strain>
    </source>
</reference>
<keyword evidence="3" id="KW-1185">Reference proteome</keyword>
<name>A0AAW0CSR2_9AGAR</name>
<dbReference type="Proteomes" id="UP001362999">
    <property type="component" value="Unassembled WGS sequence"/>
</dbReference>
<feature type="compositionally biased region" description="Polar residues" evidence="1">
    <location>
        <begin position="54"/>
        <end position="73"/>
    </location>
</feature>
<comment type="caution">
    <text evidence="2">The sequence shown here is derived from an EMBL/GenBank/DDBJ whole genome shotgun (WGS) entry which is preliminary data.</text>
</comment>
<dbReference type="AlphaFoldDB" id="A0AAW0CSR2"/>
<accession>A0AAW0CSR2</accession>
<dbReference type="EMBL" id="JAWWNJ010000013">
    <property type="protein sequence ID" value="KAK7042015.1"/>
    <property type="molecule type" value="Genomic_DNA"/>
</dbReference>
<sequence length="211" mass="23701">MSMHKRRSTMSVIRPLRQTSLVALRAIRRQTIYEDPEEPEFALVSLPALKSNSKFPTPSGFRSQESGSVQDTPSFGAVQPVRYADDDTDADSLSPLIRDSEWLLARAAPPKQQRLKKAFAPRSHTGIENHPPLTTGIRRIRRSYSLPAAHLHWLEDAPDDLDETMPEVREALHVNAALYAKGYRYERVEADAVKGGITLGNKTMMEPQGRQ</sequence>